<comment type="caution">
    <text evidence="1">The sequence shown here is derived from an EMBL/GenBank/DDBJ whole genome shotgun (WGS) entry which is preliminary data.</text>
</comment>
<protein>
    <submittedName>
        <fullName evidence="1">Uncharacterized protein</fullName>
    </submittedName>
</protein>
<accession>A0ACC2RU98</accession>
<reference evidence="1" key="1">
    <citation type="submission" date="2022-04" db="EMBL/GenBank/DDBJ databases">
        <title>Genome of the entomopathogenic fungus Entomophthora muscae.</title>
        <authorList>
            <person name="Elya C."/>
            <person name="Lovett B.R."/>
            <person name="Lee E."/>
            <person name="Macias A.M."/>
            <person name="Hajek A.E."/>
            <person name="De Bivort B.L."/>
            <person name="Kasson M.T."/>
            <person name="De Fine Licht H.H."/>
            <person name="Stajich J.E."/>
        </authorList>
    </citation>
    <scope>NUCLEOTIDE SEQUENCE</scope>
    <source>
        <strain evidence="1">Berkeley</strain>
    </source>
</reference>
<organism evidence="1 2">
    <name type="scientific">Entomophthora muscae</name>
    <dbReference type="NCBI Taxonomy" id="34485"/>
    <lineage>
        <taxon>Eukaryota</taxon>
        <taxon>Fungi</taxon>
        <taxon>Fungi incertae sedis</taxon>
        <taxon>Zoopagomycota</taxon>
        <taxon>Entomophthoromycotina</taxon>
        <taxon>Entomophthoromycetes</taxon>
        <taxon>Entomophthorales</taxon>
        <taxon>Entomophthoraceae</taxon>
        <taxon>Entomophthora</taxon>
    </lineage>
</organism>
<evidence type="ECO:0000313" key="2">
    <source>
        <dbReference type="Proteomes" id="UP001165960"/>
    </source>
</evidence>
<dbReference type="Proteomes" id="UP001165960">
    <property type="component" value="Unassembled WGS sequence"/>
</dbReference>
<name>A0ACC2RU98_9FUNG</name>
<sequence length="288" mass="32628">MTLIPVTSLKRYHGLDAPARVARLGFSSAGCILTMLCLISKRHLIFDRLIHKKKYFFMLLGFLGSNGFTNGMKFLNTIYSSGYSKYRTSERMLGLVYNWSRVISVVDMGCGQGLLTAALAKHLSTIRPSNRDIQESYTISCVDDFECSRNKNVSRRSEFLENLLHDGVDLKHIKLYDTPLAQLTLPSDRFDLVVSALSLHKLSENGVFKETFISTTCSEMQRRALDEMVRICRPGGQILIWDMHYAHLYGQYFSIHPELTNVFVSSEFSSFGGLSCHIISARKIRTAL</sequence>
<gene>
    <name evidence="1" type="ORF">DSO57_1022624</name>
</gene>
<keyword evidence="2" id="KW-1185">Reference proteome</keyword>
<evidence type="ECO:0000313" key="1">
    <source>
        <dbReference type="EMBL" id="KAJ9053607.1"/>
    </source>
</evidence>
<proteinExistence type="predicted"/>
<dbReference type="EMBL" id="QTSX02006504">
    <property type="protein sequence ID" value="KAJ9053607.1"/>
    <property type="molecule type" value="Genomic_DNA"/>
</dbReference>